<evidence type="ECO:0000313" key="5">
    <source>
        <dbReference type="Proteomes" id="UP000193870"/>
    </source>
</evidence>
<feature type="region of interest" description="Disordered" evidence="2">
    <location>
        <begin position="1"/>
        <end position="33"/>
    </location>
</feature>
<dbReference type="InterPro" id="IPR013149">
    <property type="entry name" value="ADH-like_C"/>
</dbReference>
<dbReference type="PANTHER" id="PTHR43205">
    <property type="entry name" value="PROSTAGLANDIN REDUCTASE"/>
    <property type="match status" value="1"/>
</dbReference>
<dbReference type="Pfam" id="PF16884">
    <property type="entry name" value="ADH_N_2"/>
    <property type="match status" value="1"/>
</dbReference>
<organism evidence="4 5">
    <name type="scientific">Palleronia marisminoris</name>
    <dbReference type="NCBI Taxonomy" id="315423"/>
    <lineage>
        <taxon>Bacteria</taxon>
        <taxon>Pseudomonadati</taxon>
        <taxon>Pseudomonadota</taxon>
        <taxon>Alphaproteobacteria</taxon>
        <taxon>Rhodobacterales</taxon>
        <taxon>Roseobacteraceae</taxon>
        <taxon>Palleronia</taxon>
    </lineage>
</organism>
<dbReference type="InterPro" id="IPR036291">
    <property type="entry name" value="NAD(P)-bd_dom_sf"/>
</dbReference>
<reference evidence="4 5" key="1">
    <citation type="submission" date="2017-03" db="EMBL/GenBank/DDBJ databases">
        <authorList>
            <person name="Afonso C.L."/>
            <person name="Miller P.J."/>
            <person name="Scott M.A."/>
            <person name="Spackman E."/>
            <person name="Goraichik I."/>
            <person name="Dimitrov K.M."/>
            <person name="Suarez D.L."/>
            <person name="Swayne D.E."/>
        </authorList>
    </citation>
    <scope>NUCLEOTIDE SEQUENCE [LARGE SCALE GENOMIC DNA]</scope>
    <source>
        <strain evidence="4 5">CECT 7066</strain>
    </source>
</reference>
<evidence type="ECO:0000256" key="2">
    <source>
        <dbReference type="SAM" id="MobiDB-lite"/>
    </source>
</evidence>
<dbReference type="Gene3D" id="3.40.50.720">
    <property type="entry name" value="NAD(P)-binding Rossmann-like Domain"/>
    <property type="match status" value="1"/>
</dbReference>
<dbReference type="FunFam" id="3.40.50.720:FF:000121">
    <property type="entry name" value="Prostaglandin reductase 2"/>
    <property type="match status" value="1"/>
</dbReference>
<dbReference type="GO" id="GO:0016628">
    <property type="term" value="F:oxidoreductase activity, acting on the CH-CH group of donors, NAD or NADP as acceptor"/>
    <property type="evidence" value="ECO:0007669"/>
    <property type="project" value="InterPro"/>
</dbReference>
<accession>A0A1Y5RSQ7</accession>
<dbReference type="Gene3D" id="3.90.180.10">
    <property type="entry name" value="Medium-chain alcohol dehydrogenases, catalytic domain"/>
    <property type="match status" value="1"/>
</dbReference>
<sequence>MTQATSIHLAARPEGEPTEDNFRTQTRDLPDPAEGEVQVRVIWLSLDPYMRGRMDAGPSYADPVEIGGVMTGQTVGEVIASNAEGFTKGDIVTGFTGWVSHANTKAAGLRKIDPSRAPIQSALGVLGMPGMTAWTGISELIGAKEGETVVISAATGAVGSVAGQIAKARGCRVIGVAGGAEKCRYAEDELGYESCIDHHAHEDGKAMAEALKAAAPDGVDGYFENVGGKTLVGVLNNMNTFGRVALCGMVAWYNGKNMDQSMPLPAAWGTILKNRLTVRGFIVADHWDRFDAFLSEVAPKIADGTIRYREDVTEGLENAPATFLSMLNGGNFGKTLIRVGPDAD</sequence>
<dbReference type="SMART" id="SM00829">
    <property type="entry name" value="PKS_ER"/>
    <property type="match status" value="1"/>
</dbReference>
<dbReference type="InterPro" id="IPR045010">
    <property type="entry name" value="MDR_fam"/>
</dbReference>
<dbReference type="SUPFAM" id="SSF51735">
    <property type="entry name" value="NAD(P)-binding Rossmann-fold domains"/>
    <property type="match status" value="1"/>
</dbReference>
<name>A0A1Y5RSQ7_9RHOB</name>
<dbReference type="Proteomes" id="UP000193870">
    <property type="component" value="Unassembled WGS sequence"/>
</dbReference>
<feature type="compositionally biased region" description="Basic and acidic residues" evidence="2">
    <location>
        <begin position="11"/>
        <end position="30"/>
    </location>
</feature>
<dbReference type="CDD" id="cd05288">
    <property type="entry name" value="PGDH"/>
    <property type="match status" value="1"/>
</dbReference>
<gene>
    <name evidence="4" type="primary">curA</name>
    <name evidence="4" type="ORF">PAM7066_00809</name>
</gene>
<dbReference type="AlphaFoldDB" id="A0A1Y5RSQ7"/>
<dbReference type="EC" id="1.3.1.-" evidence="4"/>
<keyword evidence="1 4" id="KW-0560">Oxidoreductase</keyword>
<dbReference type="PANTHER" id="PTHR43205:SF7">
    <property type="entry name" value="PROSTAGLANDIN REDUCTASE 1"/>
    <property type="match status" value="1"/>
</dbReference>
<dbReference type="InterPro" id="IPR011032">
    <property type="entry name" value="GroES-like_sf"/>
</dbReference>
<dbReference type="STRING" id="315423.SAMN04488020_102472"/>
<dbReference type="RefSeq" id="WP_085852857.1">
    <property type="nucleotide sequence ID" value="NZ_FOPF01000002.1"/>
</dbReference>
<dbReference type="EMBL" id="FWFV01000002">
    <property type="protein sequence ID" value="SLN23514.1"/>
    <property type="molecule type" value="Genomic_DNA"/>
</dbReference>
<dbReference type="InterPro" id="IPR020843">
    <property type="entry name" value="ER"/>
</dbReference>
<keyword evidence="5" id="KW-1185">Reference proteome</keyword>
<evidence type="ECO:0000259" key="3">
    <source>
        <dbReference type="SMART" id="SM00829"/>
    </source>
</evidence>
<feature type="domain" description="Enoyl reductase (ER)" evidence="3">
    <location>
        <begin position="18"/>
        <end position="337"/>
    </location>
</feature>
<dbReference type="SUPFAM" id="SSF50129">
    <property type="entry name" value="GroES-like"/>
    <property type="match status" value="2"/>
</dbReference>
<dbReference type="OrthoDB" id="9805663at2"/>
<protein>
    <submittedName>
        <fullName evidence="4">NADPH-dependent curcumin reductase</fullName>
        <ecNumber evidence="4">1.3.1.-</ecNumber>
    </submittedName>
</protein>
<dbReference type="Pfam" id="PF00107">
    <property type="entry name" value="ADH_zinc_N"/>
    <property type="match status" value="1"/>
</dbReference>
<evidence type="ECO:0000256" key="1">
    <source>
        <dbReference type="ARBA" id="ARBA00023002"/>
    </source>
</evidence>
<evidence type="ECO:0000313" key="4">
    <source>
        <dbReference type="EMBL" id="SLN23514.1"/>
    </source>
</evidence>
<proteinExistence type="predicted"/>
<dbReference type="InterPro" id="IPR041694">
    <property type="entry name" value="ADH_N_2"/>
</dbReference>